<reference evidence="3" key="1">
    <citation type="submission" date="2011-02" db="EMBL/GenBank/DDBJ databases">
        <title>The Genome Sequence of Capsaspora owczarzaki ATCC 30864.</title>
        <authorList>
            <person name="Russ C."/>
            <person name="Cuomo C."/>
            <person name="Burger G."/>
            <person name="Gray M.W."/>
            <person name="Holland P.W.H."/>
            <person name="King N."/>
            <person name="Lang F.B.F."/>
            <person name="Roger A.J."/>
            <person name="Ruiz-Trillo I."/>
            <person name="Young S.K."/>
            <person name="Zeng Q."/>
            <person name="Gargeya S."/>
            <person name="Alvarado L."/>
            <person name="Berlin A."/>
            <person name="Chapman S.B."/>
            <person name="Chen Z."/>
            <person name="Freedman E."/>
            <person name="Gellesch M."/>
            <person name="Goldberg J."/>
            <person name="Griggs A."/>
            <person name="Gujja S."/>
            <person name="Heilman E."/>
            <person name="Heiman D."/>
            <person name="Howarth C."/>
            <person name="Mehta T."/>
            <person name="Neiman D."/>
            <person name="Pearson M."/>
            <person name="Roberts A."/>
            <person name="Saif S."/>
            <person name="Shea T."/>
            <person name="Shenoy N."/>
            <person name="Sisk P."/>
            <person name="Stolte C."/>
            <person name="Sykes S."/>
            <person name="White J."/>
            <person name="Yandava C."/>
            <person name="Haas B."/>
            <person name="Nusbaum C."/>
            <person name="Birren B."/>
        </authorList>
    </citation>
    <scope>NUCLEOTIDE SEQUENCE</scope>
    <source>
        <strain evidence="3">ATCC 30864</strain>
    </source>
</reference>
<evidence type="ECO:0000256" key="1">
    <source>
        <dbReference type="SAM" id="MobiDB-lite"/>
    </source>
</evidence>
<dbReference type="AlphaFoldDB" id="A0A0D2WIA8"/>
<evidence type="ECO:0000313" key="2">
    <source>
        <dbReference type="EMBL" id="KJE89555.1"/>
    </source>
</evidence>
<dbReference type="EMBL" id="KE346360">
    <property type="protein sequence ID" value="KJE89555.1"/>
    <property type="molecule type" value="Genomic_DNA"/>
</dbReference>
<dbReference type="InParanoid" id="A0A0D2WIA8"/>
<feature type="region of interest" description="Disordered" evidence="1">
    <location>
        <begin position="92"/>
        <end position="134"/>
    </location>
</feature>
<accession>A0A0D2WIA8</accession>
<organism evidence="2 3">
    <name type="scientific">Capsaspora owczarzaki (strain ATCC 30864)</name>
    <dbReference type="NCBI Taxonomy" id="595528"/>
    <lineage>
        <taxon>Eukaryota</taxon>
        <taxon>Filasterea</taxon>
        <taxon>Capsaspora</taxon>
    </lineage>
</organism>
<sequence length="134" mass="15804">MGLNEQERPPVTSRRCGCWNWAWNRGLAAAAAVGCCKNDDVRRRQQRGCQSRAAERSRQSRTPGRKRQRASTRLECELGRCSQIRPSNQVRQGLVARTMQSQRREWSQWTRQATHSSDRGRRRRRRRRRRTTKG</sequence>
<evidence type="ECO:0000313" key="3">
    <source>
        <dbReference type="Proteomes" id="UP000008743"/>
    </source>
</evidence>
<keyword evidence="3" id="KW-1185">Reference proteome</keyword>
<dbReference type="Proteomes" id="UP000008743">
    <property type="component" value="Unassembled WGS sequence"/>
</dbReference>
<gene>
    <name evidence="2" type="ORF">CAOG_009372</name>
</gene>
<protein>
    <submittedName>
        <fullName evidence="2">Uncharacterized protein</fullName>
    </submittedName>
</protein>
<name>A0A0D2WIA8_CAPO3</name>
<proteinExistence type="predicted"/>
<feature type="region of interest" description="Disordered" evidence="1">
    <location>
        <begin position="44"/>
        <end position="72"/>
    </location>
</feature>
<feature type="compositionally biased region" description="Basic residues" evidence="1">
    <location>
        <begin position="120"/>
        <end position="134"/>
    </location>
</feature>